<dbReference type="EMBL" id="VZPB01000004">
    <property type="protein sequence ID" value="KAB0584719.1"/>
    <property type="molecule type" value="Genomic_DNA"/>
</dbReference>
<dbReference type="PROSITE" id="PS50931">
    <property type="entry name" value="HTH_LYSR"/>
    <property type="match status" value="1"/>
</dbReference>
<dbReference type="Proteomes" id="UP000430120">
    <property type="component" value="Unassembled WGS sequence"/>
</dbReference>
<evidence type="ECO:0000256" key="4">
    <source>
        <dbReference type="ARBA" id="ARBA00023163"/>
    </source>
</evidence>
<keyword evidence="7" id="KW-1185">Reference proteome</keyword>
<dbReference type="OrthoDB" id="8675247at2"/>
<dbReference type="Gene3D" id="1.10.10.10">
    <property type="entry name" value="Winged helix-like DNA-binding domain superfamily/Winged helix DNA-binding domain"/>
    <property type="match status" value="1"/>
</dbReference>
<dbReference type="GO" id="GO:0003700">
    <property type="term" value="F:DNA-binding transcription factor activity"/>
    <property type="evidence" value="ECO:0007669"/>
    <property type="project" value="InterPro"/>
</dbReference>
<dbReference type="Pfam" id="PF03466">
    <property type="entry name" value="LysR_substrate"/>
    <property type="match status" value="1"/>
</dbReference>
<proteinExistence type="inferred from homology"/>
<dbReference type="InterPro" id="IPR000847">
    <property type="entry name" value="LysR_HTH_N"/>
</dbReference>
<evidence type="ECO:0000256" key="1">
    <source>
        <dbReference type="ARBA" id="ARBA00009437"/>
    </source>
</evidence>
<dbReference type="InterPro" id="IPR036390">
    <property type="entry name" value="WH_DNA-bd_sf"/>
</dbReference>
<organism evidence="6 7">
    <name type="scientific">Ideonella dechloratans</name>
    <dbReference type="NCBI Taxonomy" id="36863"/>
    <lineage>
        <taxon>Bacteria</taxon>
        <taxon>Pseudomonadati</taxon>
        <taxon>Pseudomonadota</taxon>
        <taxon>Betaproteobacteria</taxon>
        <taxon>Burkholderiales</taxon>
        <taxon>Sphaerotilaceae</taxon>
        <taxon>Ideonella</taxon>
    </lineage>
</organism>
<gene>
    <name evidence="6" type="ORF">F7Q92_02495</name>
</gene>
<dbReference type="Pfam" id="PF00126">
    <property type="entry name" value="HTH_1"/>
    <property type="match status" value="1"/>
</dbReference>
<dbReference type="PANTHER" id="PTHR30419:SF30">
    <property type="entry name" value="LYSR FAMILY TRANSCRIPTIONAL REGULATOR"/>
    <property type="match status" value="1"/>
</dbReference>
<keyword evidence="4" id="KW-0804">Transcription</keyword>
<comment type="similarity">
    <text evidence="1">Belongs to the LysR transcriptional regulatory family.</text>
</comment>
<dbReference type="GO" id="GO:0005829">
    <property type="term" value="C:cytosol"/>
    <property type="evidence" value="ECO:0007669"/>
    <property type="project" value="TreeGrafter"/>
</dbReference>
<comment type="caution">
    <text evidence="6">The sequence shown here is derived from an EMBL/GenBank/DDBJ whole genome shotgun (WGS) entry which is preliminary data.</text>
</comment>
<keyword evidence="3" id="KW-0238">DNA-binding</keyword>
<dbReference type="InterPro" id="IPR036388">
    <property type="entry name" value="WH-like_DNA-bd_sf"/>
</dbReference>
<dbReference type="SUPFAM" id="SSF46785">
    <property type="entry name" value="Winged helix' DNA-binding domain"/>
    <property type="match status" value="1"/>
</dbReference>
<dbReference type="InterPro" id="IPR050950">
    <property type="entry name" value="HTH-type_LysR_regulators"/>
</dbReference>
<evidence type="ECO:0000256" key="3">
    <source>
        <dbReference type="ARBA" id="ARBA00023125"/>
    </source>
</evidence>
<accession>A0A643FHF1</accession>
<dbReference type="Gene3D" id="3.40.190.10">
    <property type="entry name" value="Periplasmic binding protein-like II"/>
    <property type="match status" value="2"/>
</dbReference>
<dbReference type="InterPro" id="IPR005119">
    <property type="entry name" value="LysR_subst-bd"/>
</dbReference>
<reference evidence="6 7" key="1">
    <citation type="submission" date="2019-09" db="EMBL/GenBank/DDBJ databases">
        <title>Draft genome sequences of 48 bacterial type strains from the CCUG.</title>
        <authorList>
            <person name="Tunovic T."/>
            <person name="Pineiro-Iglesias B."/>
            <person name="Unosson C."/>
            <person name="Inganas E."/>
            <person name="Ohlen M."/>
            <person name="Cardew S."/>
            <person name="Jensie-Markopoulos S."/>
            <person name="Salva-Serra F."/>
            <person name="Jaen-Luchoro D."/>
            <person name="Karlsson R."/>
            <person name="Svensson-Stadler L."/>
            <person name="Chun J."/>
            <person name="Moore E."/>
        </authorList>
    </citation>
    <scope>NUCLEOTIDE SEQUENCE [LARGE SCALE GENOMIC DNA]</scope>
    <source>
        <strain evidence="6 7">CCUG 30977</strain>
    </source>
</reference>
<dbReference type="SUPFAM" id="SSF53850">
    <property type="entry name" value="Periplasmic binding protein-like II"/>
    <property type="match status" value="1"/>
</dbReference>
<keyword evidence="2" id="KW-0805">Transcription regulation</keyword>
<feature type="domain" description="HTH lysR-type" evidence="5">
    <location>
        <begin position="1"/>
        <end position="58"/>
    </location>
</feature>
<dbReference type="GO" id="GO:0003677">
    <property type="term" value="F:DNA binding"/>
    <property type="evidence" value="ECO:0007669"/>
    <property type="project" value="UniProtKB-KW"/>
</dbReference>
<evidence type="ECO:0000256" key="2">
    <source>
        <dbReference type="ARBA" id="ARBA00023015"/>
    </source>
</evidence>
<protein>
    <submittedName>
        <fullName evidence="6">LysR family transcriptional regulator</fullName>
    </submittedName>
</protein>
<name>A0A643FHF1_IDEDE</name>
<evidence type="ECO:0000313" key="7">
    <source>
        <dbReference type="Proteomes" id="UP000430120"/>
    </source>
</evidence>
<dbReference type="RefSeq" id="WP_151122364.1">
    <property type="nucleotide sequence ID" value="NZ_CP088082.1"/>
</dbReference>
<evidence type="ECO:0000313" key="6">
    <source>
        <dbReference type="EMBL" id="KAB0584719.1"/>
    </source>
</evidence>
<dbReference type="PANTHER" id="PTHR30419">
    <property type="entry name" value="HTH-TYPE TRANSCRIPTIONAL REGULATOR YBHD"/>
    <property type="match status" value="1"/>
</dbReference>
<sequence>MHLRYLEYLKAVIEHGSFAAAAQVIGVSQPAISHGLRTLQKHFDAPLLRRSGRRSVPTALALQVASEGASLADRFEALAAAAPRRSNPNGLRVGLTPSAAVVCGPALYDAWCLGHPRRTLALATVDEGRLLSGLRRREFDFVIAPRPRRYDPSGLECQPLYQLQPRVYARSNHPLAGAQTLAALQTAAWACVGPSVRGPVDVLSEAFAVRRMAAPRVIANCPDFTSMLTLVAHTDLLAVVPHAALLSGDLRKQIAPLHLRETLPLYEMWWFHPARSRRAAGVLAALGHALEEAALGDLGSP</sequence>
<dbReference type="AlphaFoldDB" id="A0A643FHF1"/>
<dbReference type="PRINTS" id="PR00039">
    <property type="entry name" value="HTHLYSR"/>
</dbReference>
<evidence type="ECO:0000259" key="5">
    <source>
        <dbReference type="PROSITE" id="PS50931"/>
    </source>
</evidence>